<evidence type="ECO:0000256" key="8">
    <source>
        <dbReference type="ARBA" id="ARBA00051148"/>
    </source>
</evidence>
<organism evidence="16 17">
    <name type="scientific">Mycena indigotica</name>
    <dbReference type="NCBI Taxonomy" id="2126181"/>
    <lineage>
        <taxon>Eukaryota</taxon>
        <taxon>Fungi</taxon>
        <taxon>Dikarya</taxon>
        <taxon>Basidiomycota</taxon>
        <taxon>Agaricomycotina</taxon>
        <taxon>Agaricomycetes</taxon>
        <taxon>Agaricomycetidae</taxon>
        <taxon>Agaricales</taxon>
        <taxon>Marasmiineae</taxon>
        <taxon>Mycenaceae</taxon>
        <taxon>Mycena</taxon>
    </lineage>
</organism>
<dbReference type="RefSeq" id="XP_037216173.1">
    <property type="nucleotide sequence ID" value="XM_037366779.1"/>
</dbReference>
<feature type="region of interest" description="Disordered" evidence="13">
    <location>
        <begin position="830"/>
        <end position="917"/>
    </location>
</feature>
<proteinExistence type="inferred from homology"/>
<dbReference type="InterPro" id="IPR011059">
    <property type="entry name" value="Metal-dep_hydrolase_composite"/>
</dbReference>
<dbReference type="OrthoDB" id="194468at2759"/>
<dbReference type="EMBL" id="JACAZF010000009">
    <property type="protein sequence ID" value="KAF7294810.1"/>
    <property type="molecule type" value="Genomic_DNA"/>
</dbReference>
<feature type="region of interest" description="Disordered" evidence="13">
    <location>
        <begin position="466"/>
        <end position="487"/>
    </location>
</feature>
<comment type="caution">
    <text evidence="16">The sequence shown here is derived from an EMBL/GenBank/DDBJ whole genome shotgun (WGS) entry which is preliminary data.</text>
</comment>
<evidence type="ECO:0000256" key="2">
    <source>
        <dbReference type="ARBA" id="ARBA00004984"/>
    </source>
</evidence>
<dbReference type="GO" id="GO:0008892">
    <property type="term" value="F:guanine deaminase activity"/>
    <property type="evidence" value="ECO:0007669"/>
    <property type="project" value="UniProtKB-EC"/>
</dbReference>
<comment type="pathway">
    <text evidence="2">Purine metabolism; guanine degradation; xanthine from guanine: step 1/1.</text>
</comment>
<feature type="domain" description="Amidohydrolase-related" evidence="14">
    <location>
        <begin position="69"/>
        <end position="431"/>
    </location>
</feature>
<feature type="compositionally biased region" description="Polar residues" evidence="13">
    <location>
        <begin position="998"/>
        <end position="1009"/>
    </location>
</feature>
<feature type="compositionally biased region" description="Pro residues" evidence="13">
    <location>
        <begin position="902"/>
        <end position="912"/>
    </location>
</feature>
<dbReference type="InterPro" id="IPR006680">
    <property type="entry name" value="Amidohydro-rel"/>
</dbReference>
<evidence type="ECO:0000256" key="11">
    <source>
        <dbReference type="ARBA" id="ARBA00083147"/>
    </source>
</evidence>
<feature type="region of interest" description="Disordered" evidence="13">
    <location>
        <begin position="992"/>
        <end position="1054"/>
    </location>
</feature>
<feature type="region of interest" description="Disordered" evidence="13">
    <location>
        <begin position="930"/>
        <end position="959"/>
    </location>
</feature>
<evidence type="ECO:0000256" key="7">
    <source>
        <dbReference type="ARBA" id="ARBA00022833"/>
    </source>
</evidence>
<dbReference type="PANTHER" id="PTHR11271:SF6">
    <property type="entry name" value="GUANINE DEAMINASE"/>
    <property type="match status" value="1"/>
</dbReference>
<evidence type="ECO:0000256" key="3">
    <source>
        <dbReference type="ARBA" id="ARBA00006745"/>
    </source>
</evidence>
<evidence type="ECO:0000313" key="16">
    <source>
        <dbReference type="EMBL" id="KAF7294810.1"/>
    </source>
</evidence>
<dbReference type="GO" id="GO:0046098">
    <property type="term" value="P:guanine metabolic process"/>
    <property type="evidence" value="ECO:0007669"/>
    <property type="project" value="TreeGrafter"/>
</dbReference>
<dbReference type="AlphaFoldDB" id="A0A8H6S9T2"/>
<evidence type="ECO:0000256" key="4">
    <source>
        <dbReference type="ARBA" id="ARBA00012781"/>
    </source>
</evidence>
<evidence type="ECO:0000256" key="9">
    <source>
        <dbReference type="ARBA" id="ARBA00056079"/>
    </source>
</evidence>
<evidence type="ECO:0000256" key="1">
    <source>
        <dbReference type="ARBA" id="ARBA00001947"/>
    </source>
</evidence>
<keyword evidence="6" id="KW-0378">Hydrolase</keyword>
<keyword evidence="17" id="KW-1185">Reference proteome</keyword>
<dbReference type="GeneID" id="59349295"/>
<dbReference type="Gene3D" id="2.30.40.10">
    <property type="entry name" value="Urease, subunit C, domain 1"/>
    <property type="match status" value="1"/>
</dbReference>
<keyword evidence="5" id="KW-0479">Metal-binding</keyword>
<evidence type="ECO:0000256" key="10">
    <source>
        <dbReference type="ARBA" id="ARBA00069860"/>
    </source>
</evidence>
<name>A0A8H6S9T2_9AGAR</name>
<feature type="domain" description="GmrSD restriction endonucleases N-terminal" evidence="15">
    <location>
        <begin position="506"/>
        <end position="657"/>
    </location>
</feature>
<reference evidence="16" key="1">
    <citation type="submission" date="2020-05" db="EMBL/GenBank/DDBJ databases">
        <title>Mycena genomes resolve the evolution of fungal bioluminescence.</title>
        <authorList>
            <person name="Tsai I.J."/>
        </authorList>
    </citation>
    <scope>NUCLEOTIDE SEQUENCE</scope>
    <source>
        <strain evidence="16">171206Taipei</strain>
    </source>
</reference>
<evidence type="ECO:0000256" key="12">
    <source>
        <dbReference type="SAM" id="Coils"/>
    </source>
</evidence>
<dbReference type="GO" id="GO:0008270">
    <property type="term" value="F:zinc ion binding"/>
    <property type="evidence" value="ECO:0007669"/>
    <property type="project" value="TreeGrafter"/>
</dbReference>
<dbReference type="InterPro" id="IPR004919">
    <property type="entry name" value="GmrSD_N"/>
</dbReference>
<feature type="compositionally biased region" description="Basic and acidic residues" evidence="13">
    <location>
        <begin position="1021"/>
        <end position="1054"/>
    </location>
</feature>
<evidence type="ECO:0000259" key="15">
    <source>
        <dbReference type="Pfam" id="PF03235"/>
    </source>
</evidence>
<feature type="coiled-coil region" evidence="12">
    <location>
        <begin position="778"/>
        <end position="805"/>
    </location>
</feature>
<evidence type="ECO:0000259" key="14">
    <source>
        <dbReference type="Pfam" id="PF01979"/>
    </source>
</evidence>
<dbReference type="EC" id="3.5.4.3" evidence="4"/>
<dbReference type="GO" id="GO:0005829">
    <property type="term" value="C:cytosol"/>
    <property type="evidence" value="ECO:0007669"/>
    <property type="project" value="TreeGrafter"/>
</dbReference>
<dbReference type="Proteomes" id="UP000636479">
    <property type="component" value="Unassembled WGS sequence"/>
</dbReference>
<accession>A0A8H6S9T2</accession>
<dbReference type="PANTHER" id="PTHR11271">
    <property type="entry name" value="GUANINE DEAMINASE"/>
    <property type="match status" value="1"/>
</dbReference>
<feature type="compositionally biased region" description="Acidic residues" evidence="13">
    <location>
        <begin position="858"/>
        <end position="867"/>
    </location>
</feature>
<comment type="similarity">
    <text evidence="3">Belongs to the metallo-dependent hydrolases superfamily. ATZ/TRZ family.</text>
</comment>
<dbReference type="Pfam" id="PF01979">
    <property type="entry name" value="Amidohydro_1"/>
    <property type="match status" value="1"/>
</dbReference>
<dbReference type="Pfam" id="PF03235">
    <property type="entry name" value="GmrSD_N"/>
    <property type="match status" value="1"/>
</dbReference>
<evidence type="ECO:0000313" key="17">
    <source>
        <dbReference type="Proteomes" id="UP000636479"/>
    </source>
</evidence>
<sequence length="1054" mass="116650">MAPIVYYGAVVNPVDLRTAQTLSRCLLAVAETGLIDWIEDDVQDSMVQQVMAKHGYIDIEVVPLRLGEFLVPGFIDTHTHAPQVPNMGRVSKPPRRTERFLTHVSGQQYELLDWLEKITFPMESKFGDPEFARRTYSSVVRRIIDSGTTTCCYFGTIHLEGTKVLANIVHSLGQRAFVGKCNMDSNSPDHYIEPTVEASISATKSLVAHIERLPTFGTERLVHPILTPRFAITCSSPLLKELGKLASADSSLRIQTHVSENPSEVTFTRSLFPQNASYTDIYASHGLLRSNTILAHAIHLTEDEISLVESSGAGISHCPTSNFHLKSGVAPIGRYLDHGIKVGLGTDVSGGYSPSIINAIQNASIASKVIAMEHRDEEQHSGSLKGFQNKQLSMETLLYLATLGGAAVCDLDKSIGSFTPGKSFDALLVSVTVSHSRVGCFDTRESFVMASDDEFSDLTDLDELEDEYNEPAKKSAKRKGKSKATEGDYRIRHSLKTPRATTYSTESLFKQIDNGDIDLDPDYQREVVWSETKQIKIIDSIFRNYYVPPVIFAVSAIEDGTETRTCIDGKQRLTSIHRFMQGLIPHRDSHTNEKYWYTDNPENQTRSKKMLPEKYKRLFDNKAVVCVEYSDLKEEDEREIFTRVQLGVALTPAEKLKVVSTPRANFVREIQEAYLNNDESPLSGGQLAWNRSRGSDFRCLAQMLQSIDGNFKQSSFSTLEKWISEPTPLEKSFTTAIENTFAVYEAVSVQEDVLQKIAPIEFIAVGLLLYKFRGSLTVSGLAKAIKSMRQELRKITNDIRNNSRLQKAILTFIEKYKVPPLSLGESCAGDAVKQTRSKPGASKTAAKKLAGTKRKADDNEEDSDDDYVPAQKAKATKPKPTPSPRKRPNVTTTTAAPILPSAVPPPSPPATASPPADDDIFRMAKERIDAARAAAKQPTAPHPTSLGLSPIVPPRIPSQHGAEGLAAALEANLMNNAASNWNPNGTYVKTELGAPPLSSGSNGSYSRQDPNAWYPKPGYGTHDRERNLSRDRRDDYDRNNGGRHSSRDYSGRRY</sequence>
<comment type="catalytic activity">
    <reaction evidence="8">
        <text>guanine + H2O + H(+) = xanthine + NH4(+)</text>
        <dbReference type="Rhea" id="RHEA:14665"/>
        <dbReference type="ChEBI" id="CHEBI:15377"/>
        <dbReference type="ChEBI" id="CHEBI:15378"/>
        <dbReference type="ChEBI" id="CHEBI:16235"/>
        <dbReference type="ChEBI" id="CHEBI:17712"/>
        <dbReference type="ChEBI" id="CHEBI:28938"/>
        <dbReference type="EC" id="3.5.4.3"/>
    </reaction>
</comment>
<dbReference type="InterPro" id="IPR051607">
    <property type="entry name" value="Metallo-dep_hydrolases"/>
</dbReference>
<keyword evidence="7" id="KW-0862">Zinc</keyword>
<comment type="cofactor">
    <cofactor evidence="1">
        <name>Zn(2+)</name>
        <dbReference type="ChEBI" id="CHEBI:29105"/>
    </cofactor>
</comment>
<dbReference type="InterPro" id="IPR032466">
    <property type="entry name" value="Metal_Hydrolase"/>
</dbReference>
<dbReference type="Gene3D" id="3.20.20.140">
    <property type="entry name" value="Metal-dependent hydrolases"/>
    <property type="match status" value="1"/>
</dbReference>
<evidence type="ECO:0000256" key="5">
    <source>
        <dbReference type="ARBA" id="ARBA00022723"/>
    </source>
</evidence>
<evidence type="ECO:0000256" key="6">
    <source>
        <dbReference type="ARBA" id="ARBA00022801"/>
    </source>
</evidence>
<dbReference type="SUPFAM" id="SSF51556">
    <property type="entry name" value="Metallo-dependent hydrolases"/>
    <property type="match status" value="1"/>
</dbReference>
<keyword evidence="12" id="KW-0175">Coiled coil</keyword>
<comment type="function">
    <text evidence="9">Catalyzes the hydrolytic deamination of guanine, producing xanthine and ammonia.</text>
</comment>
<dbReference type="FunFam" id="3.20.20.140:FF:000022">
    <property type="entry name" value="Guanine deaminase"/>
    <property type="match status" value="1"/>
</dbReference>
<protein>
    <recommendedName>
        <fullName evidence="10">Probable guanine deaminase</fullName>
        <ecNumber evidence="4">3.5.4.3</ecNumber>
    </recommendedName>
    <alternativeName>
        <fullName evidence="11">Guanine aminohydrolase</fullName>
    </alternativeName>
</protein>
<evidence type="ECO:0000256" key="13">
    <source>
        <dbReference type="SAM" id="MobiDB-lite"/>
    </source>
</evidence>
<gene>
    <name evidence="16" type="ORF">MIND_01018700</name>
</gene>